<reference evidence="1" key="1">
    <citation type="submission" date="2018-05" db="EMBL/GenBank/DDBJ databases">
        <authorList>
            <person name="Lanie J.A."/>
            <person name="Ng W.-L."/>
            <person name="Kazmierczak K.M."/>
            <person name="Andrzejewski T.M."/>
            <person name="Davidsen T.M."/>
            <person name="Wayne K.J."/>
            <person name="Tettelin H."/>
            <person name="Glass J.I."/>
            <person name="Rusch D."/>
            <person name="Podicherti R."/>
            <person name="Tsui H.-C.T."/>
            <person name="Winkler M.E."/>
        </authorList>
    </citation>
    <scope>NUCLEOTIDE SEQUENCE</scope>
</reference>
<sequence>MNQKDSREDEDYRFGLDRNYQPGTDDYEELSDYANLKLAALGLPVVGDPEDNPALRLGRFLIKEYREQSRLLAGHLCPADRRMQDFLDRFFGEEAPQLPHKTFTLDRHGLSRVVSLPLEKHFFKSSIIKSYRVRQGVLHNPVRDRRTTAGVFHVTEGSLPAAADKLSVPKSVAAGLFRAAFDAPRDSLLLPFSAESEEPAYGWTSLLLRPVVCPEVDGFVREKSLETRFFAPASCVANLDFVESIFGNAGDPFLIENDAGLDVEHWTGHTGCVVVAPHLTNIKKKDLGLPPESEATESQLRDGMFWRDPEELYNDGQPFKLTCRDASGLIFTVLAD</sequence>
<organism evidence="1">
    <name type="scientific">marine metagenome</name>
    <dbReference type="NCBI Taxonomy" id="408172"/>
    <lineage>
        <taxon>unclassified sequences</taxon>
        <taxon>metagenomes</taxon>
        <taxon>ecological metagenomes</taxon>
    </lineage>
</organism>
<name>A0A382KJF0_9ZZZZ</name>
<proteinExistence type="predicted"/>
<dbReference type="AlphaFoldDB" id="A0A382KJF0"/>
<feature type="non-terminal residue" evidence="1">
    <location>
        <position position="336"/>
    </location>
</feature>
<evidence type="ECO:0000313" key="1">
    <source>
        <dbReference type="EMBL" id="SVC24578.1"/>
    </source>
</evidence>
<protein>
    <submittedName>
        <fullName evidence="1">Uncharacterized protein</fullName>
    </submittedName>
</protein>
<accession>A0A382KJF0</accession>
<gene>
    <name evidence="1" type="ORF">METZ01_LOCUS277432</name>
</gene>
<dbReference type="EMBL" id="UINC01081063">
    <property type="protein sequence ID" value="SVC24578.1"/>
    <property type="molecule type" value="Genomic_DNA"/>
</dbReference>